<sequence length="452" mass="51485">MARIQIPYAFRELHHPYRNKVFHGGRGGAKSHSFGEVLVDRGYERGRGEGTFRWLFAREIQGSLKDSVKKLLEDKIRSQGLGPKEEGGNGFYRITERSITGGDGRTEFLFAGLRTNPDSVKSMEGLDGVWVEEANKVSQRSIDLLTPTVRKPGSELWWSFNRGSVKDPVDNRFLGGTPPPRSLIRKVGWEDNPWFPEDLYEEMMWDKARDHDKWLHVWEGHPVTMSESRVFKNWTVEDIDDQVPEGCIPRMGADWGFANDPSVLVLVYIWGRTMYIRAERWKLKLEVDDTPAFWAGTDLREENPRWTNRHGFPGIGNPLEDAQPGIGHNGGPPLLPTNQVIADSARPEIISYMNKRDFNAKASKKGPGSIVEGVEFLKSFDVVIHPSCTHVIDEWTYYSYKTDPLTDEVLSVLKDKKNHTVDSVRYAVESVRRHLKGRRGFQAPVTIPLKDA</sequence>
<evidence type="ECO:0000313" key="3">
    <source>
        <dbReference type="EMBL" id="AKQ75844.1"/>
    </source>
</evidence>
<dbReference type="InterPro" id="IPR035412">
    <property type="entry name" value="Terminase_L_N"/>
</dbReference>
<dbReference type="OrthoDB" id="2120at10239"/>
<dbReference type="InterPro" id="IPR006437">
    <property type="entry name" value="Phage_terminase_lsu"/>
</dbReference>
<dbReference type="Gene3D" id="3.40.50.300">
    <property type="entry name" value="P-loop containing nucleotide triphosphate hydrolases"/>
    <property type="match status" value="1"/>
</dbReference>
<feature type="domain" description="Phage terminase large subunit N-terminal" evidence="1">
    <location>
        <begin position="20"/>
        <end position="221"/>
    </location>
</feature>
<feature type="domain" description="Phage terminase large subunit C-terminal" evidence="2">
    <location>
        <begin position="340"/>
        <end position="429"/>
    </location>
</feature>
<dbReference type="Pfam" id="PF17288">
    <property type="entry name" value="Terminase_3C"/>
    <property type="match status" value="1"/>
</dbReference>
<dbReference type="InterPro" id="IPR052380">
    <property type="entry name" value="Viral_DNA_packaging_terminase"/>
</dbReference>
<dbReference type="InterPro" id="IPR027417">
    <property type="entry name" value="P-loop_NTPase"/>
</dbReference>
<dbReference type="InterPro" id="IPR035413">
    <property type="entry name" value="Terminase_L_C"/>
</dbReference>
<evidence type="ECO:0000259" key="1">
    <source>
        <dbReference type="Pfam" id="PF04466"/>
    </source>
</evidence>
<dbReference type="NCBIfam" id="TIGR01547">
    <property type="entry name" value="phage_term_2"/>
    <property type="match status" value="1"/>
</dbReference>
<name>A0A0K0PVU0_9CAUD</name>
<dbReference type="PANTHER" id="PTHR39184:SF1">
    <property type="entry name" value="PBSX PHAGE TERMINASE LARGE SUBUNIT"/>
    <property type="match status" value="1"/>
</dbReference>
<dbReference type="PANTHER" id="PTHR39184">
    <property type="match status" value="1"/>
</dbReference>
<dbReference type="Pfam" id="PF04466">
    <property type="entry name" value="Terminase_3"/>
    <property type="match status" value="1"/>
</dbReference>
<evidence type="ECO:0000313" key="4">
    <source>
        <dbReference type="Proteomes" id="UP000223793"/>
    </source>
</evidence>
<accession>A0A0K0PVU0</accession>
<proteinExistence type="predicted"/>
<keyword evidence="4" id="KW-1185">Reference proteome</keyword>
<gene>
    <name evidence="3" type="ORF">RDJLphi2_gp54</name>
</gene>
<organism evidence="3 4">
    <name type="scientific">Roseobacter phage RDJL Phi 2</name>
    <dbReference type="NCBI Taxonomy" id="1682380"/>
    <lineage>
        <taxon>Viruses</taxon>
        <taxon>Duplodnaviria</taxon>
        <taxon>Heunggongvirae</taxon>
        <taxon>Uroviricota</taxon>
        <taxon>Caudoviricetes</taxon>
        <taxon>Xiamenvirus</taxon>
        <taxon>Xiamenvirus RDJL2</taxon>
    </lineage>
</organism>
<protein>
    <submittedName>
        <fullName evidence="3">Terminase large subunit</fullName>
    </submittedName>
</protein>
<dbReference type="Gene3D" id="3.30.420.280">
    <property type="match status" value="1"/>
</dbReference>
<dbReference type="Proteomes" id="UP000223793">
    <property type="component" value="Segment"/>
</dbReference>
<reference evidence="4" key="1">
    <citation type="submission" date="2015-07" db="EMBL/GenBank/DDBJ databases">
        <title>Complete genome sequence of Roseophage RDJL phage 2, a siphovirus infects Roseobacter denitrificans OCh114.</title>
        <authorList>
            <person name="Liang Y."/>
            <person name="Zhang Y."/>
            <person name="Zhou C."/>
            <person name="Chen Z."/>
            <person name="Yang S."/>
        </authorList>
    </citation>
    <scope>NUCLEOTIDE SEQUENCE [LARGE SCALE GENOMIC DNA]</scope>
</reference>
<evidence type="ECO:0000259" key="2">
    <source>
        <dbReference type="Pfam" id="PF17288"/>
    </source>
</evidence>
<dbReference type="EMBL" id="KT266805">
    <property type="protein sequence ID" value="AKQ75844.1"/>
    <property type="molecule type" value="Genomic_DNA"/>
</dbReference>